<dbReference type="Proteomes" id="UP000492821">
    <property type="component" value="Unassembled WGS sequence"/>
</dbReference>
<protein>
    <submittedName>
        <fullName evidence="2">N-acetyltransferase domain-containing protein</fullName>
    </submittedName>
</protein>
<organism evidence="1 2">
    <name type="scientific">Panagrellus redivivus</name>
    <name type="common">Microworm</name>
    <dbReference type="NCBI Taxonomy" id="6233"/>
    <lineage>
        <taxon>Eukaryota</taxon>
        <taxon>Metazoa</taxon>
        <taxon>Ecdysozoa</taxon>
        <taxon>Nematoda</taxon>
        <taxon>Chromadorea</taxon>
        <taxon>Rhabditida</taxon>
        <taxon>Tylenchina</taxon>
        <taxon>Panagrolaimomorpha</taxon>
        <taxon>Panagrolaimoidea</taxon>
        <taxon>Panagrolaimidae</taxon>
        <taxon>Panagrellus</taxon>
    </lineage>
</organism>
<sequence>MITRAAPFLARGIRSKSTHVKLPRNNAGVIMSDPNHGIKREILATTKLKDRRNVTYELTVDKDTPLVQDFLQTFFIMNESLCTTVGLDADDAKAVIDAYISKLTFNVMAKVDENIVGVSCFAFEEHKRQTPLPDWPVDFGKLIDKGPTNRRKANIVLNYLIQCDSYIYHHVPAPSLLAHAALFSVHPAYQGQGIGLIMDISGYKQAYERGADYVICNNTSIATNLMSKKLPDQKLIQQCELAKYIDYGTRPFENMIDGAKINGTYTIDLKKSWPAYDRILTEAIKQRN</sequence>
<dbReference type="AlphaFoldDB" id="A0A7E4VAS7"/>
<keyword evidence="1" id="KW-1185">Reference proteome</keyword>
<dbReference type="SUPFAM" id="SSF55729">
    <property type="entry name" value="Acyl-CoA N-acyltransferases (Nat)"/>
    <property type="match status" value="1"/>
</dbReference>
<accession>A0A7E4VAS7</accession>
<evidence type="ECO:0000313" key="1">
    <source>
        <dbReference type="Proteomes" id="UP000492821"/>
    </source>
</evidence>
<reference evidence="1" key="1">
    <citation type="journal article" date="2013" name="Genetics">
        <title>The draft genome and transcriptome of Panagrellus redivivus are shaped by the harsh demands of a free-living lifestyle.</title>
        <authorList>
            <person name="Srinivasan J."/>
            <person name="Dillman A.R."/>
            <person name="Macchietto M.G."/>
            <person name="Heikkinen L."/>
            <person name="Lakso M."/>
            <person name="Fracchia K.M."/>
            <person name="Antoshechkin I."/>
            <person name="Mortazavi A."/>
            <person name="Wong G."/>
            <person name="Sternberg P.W."/>
        </authorList>
    </citation>
    <scope>NUCLEOTIDE SEQUENCE [LARGE SCALE GENOMIC DNA]</scope>
    <source>
        <strain evidence="1">MT8872</strain>
    </source>
</reference>
<dbReference type="WBParaSite" id="Pan_g18162.t1">
    <property type="protein sequence ID" value="Pan_g18162.t1"/>
    <property type="gene ID" value="Pan_g18162"/>
</dbReference>
<evidence type="ECO:0000313" key="2">
    <source>
        <dbReference type="WBParaSite" id="Pan_g18162.t1"/>
    </source>
</evidence>
<dbReference type="InterPro" id="IPR016181">
    <property type="entry name" value="Acyl_CoA_acyltransferase"/>
</dbReference>
<dbReference type="Gene3D" id="3.40.630.30">
    <property type="match status" value="1"/>
</dbReference>
<proteinExistence type="predicted"/>
<name>A0A7E4VAS7_PANRE</name>
<reference evidence="2" key="2">
    <citation type="submission" date="2020-10" db="UniProtKB">
        <authorList>
            <consortium name="WormBaseParasite"/>
        </authorList>
    </citation>
    <scope>IDENTIFICATION</scope>
</reference>